<evidence type="ECO:0000256" key="6">
    <source>
        <dbReference type="ARBA" id="ARBA00022960"/>
    </source>
</evidence>
<dbReference type="EMBL" id="LFVU01000027">
    <property type="protein sequence ID" value="KMT21541.1"/>
    <property type="molecule type" value="Genomic_DNA"/>
</dbReference>
<name>A0A0J8G1B6_CLOCY</name>
<reference evidence="15 16" key="1">
    <citation type="submission" date="2015-06" db="EMBL/GenBank/DDBJ databases">
        <title>Draft genome sequence of the purine-degrading Clostridium cylindrosporum HC-1 (DSM 605).</title>
        <authorList>
            <person name="Poehlein A."/>
            <person name="Schiel-Bengelsdorf B."/>
            <person name="Bengelsdorf F."/>
            <person name="Daniel R."/>
            <person name="Duerre P."/>
        </authorList>
    </citation>
    <scope>NUCLEOTIDE SEQUENCE [LARGE SCALE GENOMIC DNA]</scope>
    <source>
        <strain evidence="15 16">DSM 605</strain>
    </source>
</reference>
<feature type="domain" description="Penicillin-binding protein dimerisation" evidence="14">
    <location>
        <begin position="52"/>
        <end position="327"/>
    </location>
</feature>
<gene>
    <name evidence="15" type="primary">mrdA</name>
    <name evidence="15" type="ORF">CLCY_2c03030</name>
</gene>
<dbReference type="GO" id="GO:0071555">
    <property type="term" value="P:cell wall organization"/>
    <property type="evidence" value="ECO:0007669"/>
    <property type="project" value="UniProtKB-KW"/>
</dbReference>
<feature type="compositionally biased region" description="Low complexity" evidence="11">
    <location>
        <begin position="827"/>
        <end position="838"/>
    </location>
</feature>
<comment type="similarity">
    <text evidence="3">Belongs to the transpeptidase family.</text>
</comment>
<evidence type="ECO:0000256" key="7">
    <source>
        <dbReference type="ARBA" id="ARBA00022984"/>
    </source>
</evidence>
<keyword evidence="10" id="KW-0961">Cell wall biogenesis/degradation</keyword>
<dbReference type="InterPro" id="IPR001460">
    <property type="entry name" value="PCN-bd_Tpept"/>
</dbReference>
<dbReference type="GO" id="GO:0009252">
    <property type="term" value="P:peptidoglycan biosynthetic process"/>
    <property type="evidence" value="ECO:0007669"/>
    <property type="project" value="UniProtKB-KW"/>
</dbReference>
<dbReference type="Pfam" id="PF00905">
    <property type="entry name" value="Transpeptidase"/>
    <property type="match status" value="2"/>
</dbReference>
<accession>A0A0J8G1B6</accession>
<evidence type="ECO:0000313" key="16">
    <source>
        <dbReference type="Proteomes" id="UP000036756"/>
    </source>
</evidence>
<proteinExistence type="inferred from homology"/>
<keyword evidence="5 12" id="KW-0812">Transmembrane</keyword>
<dbReference type="PATRIC" id="fig|1121307.3.peg.1159"/>
<dbReference type="GO" id="GO:0008360">
    <property type="term" value="P:regulation of cell shape"/>
    <property type="evidence" value="ECO:0007669"/>
    <property type="project" value="UniProtKB-KW"/>
</dbReference>
<dbReference type="Proteomes" id="UP000036756">
    <property type="component" value="Unassembled WGS sequence"/>
</dbReference>
<evidence type="ECO:0000256" key="1">
    <source>
        <dbReference type="ARBA" id="ARBA00004167"/>
    </source>
</evidence>
<dbReference type="SUPFAM" id="SSF56519">
    <property type="entry name" value="Penicillin binding protein dimerisation domain"/>
    <property type="match status" value="1"/>
</dbReference>
<keyword evidence="4" id="KW-1003">Cell membrane</keyword>
<dbReference type="STRING" id="1121307.CLCY_2c03030"/>
<keyword evidence="8 12" id="KW-1133">Transmembrane helix</keyword>
<dbReference type="Pfam" id="PF03717">
    <property type="entry name" value="PBP_dimer"/>
    <property type="match status" value="1"/>
</dbReference>
<dbReference type="PANTHER" id="PTHR30627">
    <property type="entry name" value="PEPTIDOGLYCAN D,D-TRANSPEPTIDASE"/>
    <property type="match status" value="1"/>
</dbReference>
<evidence type="ECO:0000256" key="8">
    <source>
        <dbReference type="ARBA" id="ARBA00022989"/>
    </source>
</evidence>
<evidence type="ECO:0000256" key="2">
    <source>
        <dbReference type="ARBA" id="ARBA00004236"/>
    </source>
</evidence>
<dbReference type="PANTHER" id="PTHR30627:SF2">
    <property type="entry name" value="PEPTIDOGLYCAN D,D-TRANSPEPTIDASE MRDA"/>
    <property type="match status" value="1"/>
</dbReference>
<comment type="caution">
    <text evidence="15">The sequence shown here is derived from an EMBL/GenBank/DDBJ whole genome shotgun (WGS) entry which is preliminary data.</text>
</comment>
<evidence type="ECO:0000256" key="3">
    <source>
        <dbReference type="ARBA" id="ARBA00007171"/>
    </source>
</evidence>
<evidence type="ECO:0000256" key="9">
    <source>
        <dbReference type="ARBA" id="ARBA00023136"/>
    </source>
</evidence>
<dbReference type="InterPro" id="IPR036138">
    <property type="entry name" value="PBP_dimer_sf"/>
</dbReference>
<comment type="subcellular location">
    <subcellularLocation>
        <location evidence="2">Cell membrane</location>
    </subcellularLocation>
    <subcellularLocation>
        <location evidence="1">Membrane</location>
        <topology evidence="1">Single-pass membrane protein</topology>
    </subcellularLocation>
</comment>
<feature type="domain" description="Penicillin-binding protein transpeptidase" evidence="13">
    <location>
        <begin position="642"/>
        <end position="796"/>
    </location>
</feature>
<dbReference type="AlphaFoldDB" id="A0A0J8G1B6"/>
<dbReference type="Gene3D" id="3.40.710.10">
    <property type="entry name" value="DD-peptidase/beta-lactamase superfamily"/>
    <property type="match status" value="1"/>
</dbReference>
<dbReference type="OrthoDB" id="9757901at2"/>
<dbReference type="Gene3D" id="1.10.10.1230">
    <property type="entry name" value="Penicillin-binding protein, N-terminal non-catalytic domain, head sub-domain"/>
    <property type="match status" value="1"/>
</dbReference>
<keyword evidence="6" id="KW-0133">Cell shape</keyword>
<evidence type="ECO:0000256" key="12">
    <source>
        <dbReference type="SAM" id="Phobius"/>
    </source>
</evidence>
<feature type="region of interest" description="Disordered" evidence="11">
    <location>
        <begin position="805"/>
        <end position="838"/>
    </location>
</feature>
<feature type="transmembrane region" description="Helical" evidence="12">
    <location>
        <begin position="7"/>
        <end position="28"/>
    </location>
</feature>
<keyword evidence="9 12" id="KW-0472">Membrane</keyword>
<dbReference type="InterPro" id="IPR050515">
    <property type="entry name" value="Beta-lactam/transpept"/>
</dbReference>
<evidence type="ECO:0000256" key="10">
    <source>
        <dbReference type="ARBA" id="ARBA00023316"/>
    </source>
</evidence>
<dbReference type="SUPFAM" id="SSF56601">
    <property type="entry name" value="beta-lactamase/transpeptidase-like"/>
    <property type="match status" value="1"/>
</dbReference>
<organism evidence="15 16">
    <name type="scientific">Clostridium cylindrosporum DSM 605</name>
    <dbReference type="NCBI Taxonomy" id="1121307"/>
    <lineage>
        <taxon>Bacteria</taxon>
        <taxon>Bacillati</taxon>
        <taxon>Bacillota</taxon>
        <taxon>Clostridia</taxon>
        <taxon>Eubacteriales</taxon>
        <taxon>Clostridiaceae</taxon>
        <taxon>Clostridium</taxon>
    </lineage>
</organism>
<sequence length="838" mass="92398">MKKEITRITSFSVVVIMIFSILIARLFYVQVVKGYYYKSLAEEKGEKEIIRPAPRGEIHDKNGKKIAINEQGFNITFSNYVKKGKEKKDITNKRINKALIETIRIITKNSDSDKLNLSSLPIVLEGNNYVYNFTATSNTLRAKLEKNLKKAYELDEIEDDRKTKLDAKGVVKELGIKYGLIDEGSNQYIYEVSNVEFLQLVSIRAAISDVSYSQYKTVYIAKNVKKETAFAIMHKGSELPGILSDVSPIRRYPYKEVGSAFLGYLGKISEESSEEYKNLGYDINRELIGKLGLEKSLENNRDLGINLRGEPGVRYVNVDKFGQITKETATLDPIPGDTVKTTIDINLQKVAEESLDRTMENIRGKSNGGNAKRGVAIVTEVKTGAVLALASRPGFDPNVFAQTGAIADPEIYKKYFVPEKNQGDKADVIPAPMFNYATKGAIPPGSILKPFVGIAGLEEGVVTPSITVLDKGGHFDKVKGFEGACWIWNTKRGSHGALNVSQALEVSCNIYFFEVGRLLGYERFSKWAAKFGFASDPITGEKPKSGIEIEELPGEVGSNIRFKKTNIAIYLNNITDKISGIEYGGYTITKGTDEYRAIQDMLDKGQYDKSKLEAIGITNPKSQRYINLKVSEFKKKANRVGELLNVSIGQGSTVLTPLQMIGALNTLLNDGKRYSTHLVKAVLNLDGTVKREIIPEVLEEFKISPENKEAILKGMSKVTSGDHGTAASTFKGFSIDTGGKTGSASVPKPLKAKGRDAYGWFLGFAPYDNPKISVVVVIYDAGSGSFVAPVAKDIYEQYFELNKNNNKETPLNESEAAYRGAERKVGNGENSSNNSGEN</sequence>
<evidence type="ECO:0000313" key="15">
    <source>
        <dbReference type="EMBL" id="KMT21541.1"/>
    </source>
</evidence>
<dbReference type="GO" id="GO:0071972">
    <property type="term" value="F:peptidoglycan L,D-transpeptidase activity"/>
    <property type="evidence" value="ECO:0007669"/>
    <property type="project" value="TreeGrafter"/>
</dbReference>
<protein>
    <submittedName>
        <fullName evidence="15">Penicillin-binding protein 2</fullName>
    </submittedName>
</protein>
<keyword evidence="7" id="KW-0573">Peptidoglycan synthesis</keyword>
<dbReference type="InterPro" id="IPR005311">
    <property type="entry name" value="PBP_dimer"/>
</dbReference>
<dbReference type="RefSeq" id="WP_048570969.1">
    <property type="nucleotide sequence ID" value="NZ_LFVU01000027.1"/>
</dbReference>
<dbReference type="GO" id="GO:0008658">
    <property type="term" value="F:penicillin binding"/>
    <property type="evidence" value="ECO:0007669"/>
    <property type="project" value="InterPro"/>
</dbReference>
<evidence type="ECO:0000259" key="13">
    <source>
        <dbReference type="Pfam" id="PF00905"/>
    </source>
</evidence>
<keyword evidence="16" id="KW-1185">Reference proteome</keyword>
<evidence type="ECO:0000256" key="11">
    <source>
        <dbReference type="SAM" id="MobiDB-lite"/>
    </source>
</evidence>
<evidence type="ECO:0000256" key="4">
    <source>
        <dbReference type="ARBA" id="ARBA00022475"/>
    </source>
</evidence>
<feature type="domain" description="Penicillin-binding protein transpeptidase" evidence="13">
    <location>
        <begin position="374"/>
        <end position="546"/>
    </location>
</feature>
<dbReference type="Gene3D" id="3.90.1310.10">
    <property type="entry name" value="Penicillin-binding protein 2a (Domain 2)"/>
    <property type="match status" value="1"/>
</dbReference>
<evidence type="ECO:0000259" key="14">
    <source>
        <dbReference type="Pfam" id="PF03717"/>
    </source>
</evidence>
<dbReference type="InterPro" id="IPR012338">
    <property type="entry name" value="Beta-lactam/transpept-like"/>
</dbReference>
<evidence type="ECO:0000256" key="5">
    <source>
        <dbReference type="ARBA" id="ARBA00022692"/>
    </source>
</evidence>
<dbReference type="GO" id="GO:0005886">
    <property type="term" value="C:plasma membrane"/>
    <property type="evidence" value="ECO:0007669"/>
    <property type="project" value="UniProtKB-SubCell"/>
</dbReference>